<name>A0A556N5U8_9FLAO</name>
<accession>A0A556N5U8</accession>
<dbReference type="OrthoDB" id="1473236at2"/>
<gene>
    <name evidence="1" type="ORF">FO442_00145</name>
</gene>
<evidence type="ECO:0000313" key="1">
    <source>
        <dbReference type="EMBL" id="TSJ47572.1"/>
    </source>
</evidence>
<organism evidence="1 2">
    <name type="scientific">Fluviicola chungangensis</name>
    <dbReference type="NCBI Taxonomy" id="2597671"/>
    <lineage>
        <taxon>Bacteria</taxon>
        <taxon>Pseudomonadati</taxon>
        <taxon>Bacteroidota</taxon>
        <taxon>Flavobacteriia</taxon>
        <taxon>Flavobacteriales</taxon>
        <taxon>Crocinitomicaceae</taxon>
        <taxon>Fluviicola</taxon>
    </lineage>
</organism>
<comment type="caution">
    <text evidence="1">The sequence shown here is derived from an EMBL/GenBank/DDBJ whole genome shotgun (WGS) entry which is preliminary data.</text>
</comment>
<proteinExistence type="predicted"/>
<dbReference type="RefSeq" id="WP_144331108.1">
    <property type="nucleotide sequence ID" value="NZ_VLPL01000001.1"/>
</dbReference>
<dbReference type="EMBL" id="VLPL01000001">
    <property type="protein sequence ID" value="TSJ47572.1"/>
    <property type="molecule type" value="Genomic_DNA"/>
</dbReference>
<reference evidence="1 2" key="1">
    <citation type="submission" date="2019-07" db="EMBL/GenBank/DDBJ databases">
        <authorList>
            <person name="Huq M.A."/>
        </authorList>
    </citation>
    <scope>NUCLEOTIDE SEQUENCE [LARGE SCALE GENOMIC DNA]</scope>
    <source>
        <strain evidence="1 2">MAH-3</strain>
    </source>
</reference>
<dbReference type="PROSITE" id="PS51257">
    <property type="entry name" value="PROKAR_LIPOPROTEIN"/>
    <property type="match status" value="1"/>
</dbReference>
<evidence type="ECO:0008006" key="3">
    <source>
        <dbReference type="Google" id="ProtNLM"/>
    </source>
</evidence>
<protein>
    <recommendedName>
        <fullName evidence="3">Lipoprotein</fullName>
    </recommendedName>
</protein>
<evidence type="ECO:0000313" key="2">
    <source>
        <dbReference type="Proteomes" id="UP000316008"/>
    </source>
</evidence>
<dbReference type="AlphaFoldDB" id="A0A556N5U8"/>
<dbReference type="Proteomes" id="UP000316008">
    <property type="component" value="Unassembled WGS sequence"/>
</dbReference>
<sequence length="166" mass="19357">MSFIQKYHLLIPTFIVGVSMFFACSKEKTPTPVTPEPTKWEKIAGHYKVYDTTGVYLYDMDLVHIHNDATNEDSIRFENFDNNFTFIALQVDFSSIPMYIRIGGGDPLYDSNNKRWKLSAGISDYYNNWNNDTIKLRFNKTNINYYISDVTPYYACDCKQIAVKQH</sequence>
<keyword evidence="2" id="KW-1185">Reference proteome</keyword>